<sequence>MNKKFNRLAYSSLKDFIYGVAENPVTTKNGLVIGGVLKRAKELYCKGLLVELELLPPMTVNPEWGIEINKIVRDAMDEIRKAIDNKEVCIEDREYKWLDIMSDQLENIPENEQEFWYKIKQELNLNNFIPSEYDLKID</sequence>
<dbReference type="Pfam" id="PF12176">
    <property type="entry name" value="MtaB"/>
    <property type="match status" value="1"/>
</dbReference>
<organism evidence="1 2">
    <name type="scientific">Clostridium aromativorans</name>
    <dbReference type="NCBI Taxonomy" id="2836848"/>
    <lineage>
        <taxon>Bacteria</taxon>
        <taxon>Bacillati</taxon>
        <taxon>Bacillota</taxon>
        <taxon>Clostridia</taxon>
        <taxon>Eubacteriales</taxon>
        <taxon>Clostridiaceae</taxon>
        <taxon>Clostridium</taxon>
    </lineage>
</organism>
<evidence type="ECO:0000313" key="1">
    <source>
        <dbReference type="EMBL" id="MCC9293331.1"/>
    </source>
</evidence>
<gene>
    <name evidence="1" type="ORF">LN736_00385</name>
</gene>
<dbReference type="RefSeq" id="WP_179977904.1">
    <property type="nucleotide sequence ID" value="NZ_JAJJPB010000001.1"/>
</dbReference>
<accession>A0ABS8N0L4</accession>
<dbReference type="EMBL" id="JAJJPB010000001">
    <property type="protein sequence ID" value="MCC9293331.1"/>
    <property type="molecule type" value="Genomic_DNA"/>
</dbReference>
<proteinExistence type="predicted"/>
<comment type="caution">
    <text evidence="1">The sequence shown here is derived from an EMBL/GenBank/DDBJ whole genome shotgun (WGS) entry which is preliminary data.</text>
</comment>
<reference evidence="1" key="1">
    <citation type="submission" date="2021-11" db="EMBL/GenBank/DDBJ databases">
        <authorList>
            <person name="Qingchun L."/>
            <person name="Dong Z."/>
            <person name="Zongwei Q."/>
            <person name="Jia Z."/>
            <person name="Duotao L."/>
        </authorList>
    </citation>
    <scope>NUCLEOTIDE SEQUENCE</scope>
    <source>
        <strain evidence="1">WLY-B-L2</strain>
    </source>
</reference>
<protein>
    <submittedName>
        <fullName evidence="1">Uncharacterized protein</fullName>
    </submittedName>
</protein>
<name>A0ABS8N0L4_9CLOT</name>
<keyword evidence="2" id="KW-1185">Reference proteome</keyword>
<dbReference type="InterPro" id="IPR021079">
    <property type="entry name" value="MeOH-cob_MeTrfase_bsu"/>
</dbReference>
<evidence type="ECO:0000313" key="2">
    <source>
        <dbReference type="Proteomes" id="UP001165422"/>
    </source>
</evidence>
<dbReference type="Proteomes" id="UP001165422">
    <property type="component" value="Unassembled WGS sequence"/>
</dbReference>